<proteinExistence type="predicted"/>
<name>A0AAV1W209_LUPLU</name>
<sequence length="180" mass="20617">MSISSCSLKRLEILSTNLMTNGKRPLPEIEMRIITNLMMNNDTYIRMMRLPHPNAFIDVSFTLSRRRSLSPEMGHQYQTIRRLDGAGPSTSWRTWQDTRNAPPSRRALWKSMPEGTIGRRTLPYPTSYSSEQMEEEEEAEDRRSVVERVDIESSLEIVDISSDSDTEEDPSEGSSILGVF</sequence>
<organism evidence="2 3">
    <name type="scientific">Lupinus luteus</name>
    <name type="common">European yellow lupine</name>
    <dbReference type="NCBI Taxonomy" id="3873"/>
    <lineage>
        <taxon>Eukaryota</taxon>
        <taxon>Viridiplantae</taxon>
        <taxon>Streptophyta</taxon>
        <taxon>Embryophyta</taxon>
        <taxon>Tracheophyta</taxon>
        <taxon>Spermatophyta</taxon>
        <taxon>Magnoliopsida</taxon>
        <taxon>eudicotyledons</taxon>
        <taxon>Gunneridae</taxon>
        <taxon>Pentapetalae</taxon>
        <taxon>rosids</taxon>
        <taxon>fabids</taxon>
        <taxon>Fabales</taxon>
        <taxon>Fabaceae</taxon>
        <taxon>Papilionoideae</taxon>
        <taxon>50 kb inversion clade</taxon>
        <taxon>genistoids sensu lato</taxon>
        <taxon>core genistoids</taxon>
        <taxon>Genisteae</taxon>
        <taxon>Lupinus</taxon>
    </lineage>
</organism>
<evidence type="ECO:0000256" key="1">
    <source>
        <dbReference type="SAM" id="MobiDB-lite"/>
    </source>
</evidence>
<dbReference type="Proteomes" id="UP001497480">
    <property type="component" value="Unassembled WGS sequence"/>
</dbReference>
<feature type="region of interest" description="Disordered" evidence="1">
    <location>
        <begin position="116"/>
        <end position="180"/>
    </location>
</feature>
<evidence type="ECO:0000313" key="3">
    <source>
        <dbReference type="Proteomes" id="UP001497480"/>
    </source>
</evidence>
<feature type="compositionally biased region" description="Low complexity" evidence="1">
    <location>
        <begin position="152"/>
        <end position="161"/>
    </location>
</feature>
<feature type="compositionally biased region" description="Acidic residues" evidence="1">
    <location>
        <begin position="162"/>
        <end position="171"/>
    </location>
</feature>
<protein>
    <submittedName>
        <fullName evidence="2">Uncharacterized protein</fullName>
    </submittedName>
</protein>
<keyword evidence="3" id="KW-1185">Reference proteome</keyword>
<feature type="compositionally biased region" description="Basic and acidic residues" evidence="1">
    <location>
        <begin position="140"/>
        <end position="151"/>
    </location>
</feature>
<dbReference type="EMBL" id="CAXHTB010000003">
    <property type="protein sequence ID" value="CAL0303290.1"/>
    <property type="molecule type" value="Genomic_DNA"/>
</dbReference>
<accession>A0AAV1W209</accession>
<comment type="caution">
    <text evidence="2">The sequence shown here is derived from an EMBL/GenBank/DDBJ whole genome shotgun (WGS) entry which is preliminary data.</text>
</comment>
<reference evidence="2 3" key="1">
    <citation type="submission" date="2024-03" db="EMBL/GenBank/DDBJ databases">
        <authorList>
            <person name="Martinez-Hernandez J."/>
        </authorList>
    </citation>
    <scope>NUCLEOTIDE SEQUENCE [LARGE SCALE GENOMIC DNA]</scope>
</reference>
<evidence type="ECO:0000313" key="2">
    <source>
        <dbReference type="EMBL" id="CAL0303290.1"/>
    </source>
</evidence>
<gene>
    <name evidence="2" type="ORF">LLUT_LOCUS4350</name>
</gene>
<dbReference type="AlphaFoldDB" id="A0AAV1W209"/>